<feature type="repeat" description="TPR" evidence="3">
    <location>
        <begin position="91"/>
        <end position="124"/>
    </location>
</feature>
<feature type="repeat" description="TPR" evidence="3">
    <location>
        <begin position="193"/>
        <end position="226"/>
    </location>
</feature>
<proteinExistence type="predicted"/>
<dbReference type="SMART" id="SM00028">
    <property type="entry name" value="TPR"/>
    <property type="match status" value="11"/>
</dbReference>
<dbReference type="Pfam" id="PF13432">
    <property type="entry name" value="TPR_16"/>
    <property type="match status" value="2"/>
</dbReference>
<feature type="repeat" description="TPR" evidence="3">
    <location>
        <begin position="589"/>
        <end position="622"/>
    </location>
</feature>
<dbReference type="SUPFAM" id="SSF48452">
    <property type="entry name" value="TPR-like"/>
    <property type="match status" value="3"/>
</dbReference>
<dbReference type="Pfam" id="PF00515">
    <property type="entry name" value="TPR_1"/>
    <property type="match status" value="1"/>
</dbReference>
<dbReference type="Pfam" id="PF13181">
    <property type="entry name" value="TPR_8"/>
    <property type="match status" value="1"/>
</dbReference>
<evidence type="ECO:0000256" key="1">
    <source>
        <dbReference type="ARBA" id="ARBA00022737"/>
    </source>
</evidence>
<feature type="repeat" description="TPR" evidence="3">
    <location>
        <begin position="295"/>
        <end position="328"/>
    </location>
</feature>
<comment type="caution">
    <text evidence="6">The sequence shown here is derived from an EMBL/GenBank/DDBJ whole genome shotgun (WGS) entry which is preliminary data.</text>
</comment>
<feature type="repeat" description="TPR" evidence="3">
    <location>
        <begin position="227"/>
        <end position="260"/>
    </location>
</feature>
<evidence type="ECO:0000256" key="2">
    <source>
        <dbReference type="ARBA" id="ARBA00022803"/>
    </source>
</evidence>
<evidence type="ECO:0000313" key="6">
    <source>
        <dbReference type="EMBL" id="KDS56418.1"/>
    </source>
</evidence>
<dbReference type="Proteomes" id="UP000027661">
    <property type="component" value="Unassembled WGS sequence"/>
</dbReference>
<organism evidence="6 7">
    <name type="scientific">Phocaeicola vulgatus str. 3975 RP4</name>
    <dbReference type="NCBI Taxonomy" id="1339352"/>
    <lineage>
        <taxon>Bacteria</taxon>
        <taxon>Pseudomonadati</taxon>
        <taxon>Bacteroidota</taxon>
        <taxon>Bacteroidia</taxon>
        <taxon>Bacteroidales</taxon>
        <taxon>Bacteroidaceae</taxon>
        <taxon>Phocaeicola</taxon>
    </lineage>
</organism>
<dbReference type="InterPro" id="IPR050498">
    <property type="entry name" value="Ycf3"/>
</dbReference>
<dbReference type="Pfam" id="PF13414">
    <property type="entry name" value="TPR_11"/>
    <property type="match status" value="1"/>
</dbReference>
<dbReference type="Gene3D" id="1.25.40.10">
    <property type="entry name" value="Tetratricopeptide repeat domain"/>
    <property type="match status" value="6"/>
</dbReference>
<dbReference type="GO" id="GO:0046813">
    <property type="term" value="P:receptor-mediated virion attachment to host cell"/>
    <property type="evidence" value="ECO:0007669"/>
    <property type="project" value="TreeGrafter"/>
</dbReference>
<evidence type="ECO:0000313" key="7">
    <source>
        <dbReference type="Proteomes" id="UP000027661"/>
    </source>
</evidence>
<dbReference type="PROSITE" id="PS50005">
    <property type="entry name" value="TPR"/>
    <property type="match status" value="7"/>
</dbReference>
<dbReference type="InterPro" id="IPR019734">
    <property type="entry name" value="TPR_rpt"/>
</dbReference>
<feature type="chain" id="PRO_5001666789" evidence="5">
    <location>
        <begin position="20"/>
        <end position="669"/>
    </location>
</feature>
<dbReference type="GO" id="GO:0009279">
    <property type="term" value="C:cell outer membrane"/>
    <property type="evidence" value="ECO:0007669"/>
    <property type="project" value="TreeGrafter"/>
</dbReference>
<keyword evidence="1" id="KW-0677">Repeat</keyword>
<feature type="repeat" description="TPR" evidence="3">
    <location>
        <begin position="159"/>
        <end position="192"/>
    </location>
</feature>
<protein>
    <submittedName>
        <fullName evidence="6">TPR repeat family protein</fullName>
    </submittedName>
</protein>
<evidence type="ECO:0000256" key="5">
    <source>
        <dbReference type="SAM" id="SignalP"/>
    </source>
</evidence>
<reference evidence="6 7" key="1">
    <citation type="submission" date="2014-04" db="EMBL/GenBank/DDBJ databases">
        <authorList>
            <person name="Sears C."/>
            <person name="Carroll K."/>
            <person name="Sack B.R."/>
            <person name="Qadri F."/>
            <person name="Myers L.L."/>
            <person name="Chung G.-T."/>
            <person name="Escheverria P."/>
            <person name="Fraser C.M."/>
            <person name="Sadzewicz L."/>
            <person name="Shefchek K.A."/>
            <person name="Tallon L."/>
            <person name="Das S.P."/>
            <person name="Daugherty S."/>
            <person name="Mongodin E.F."/>
        </authorList>
    </citation>
    <scope>NUCLEOTIDE SEQUENCE [LARGE SCALE GENOMIC DNA]</scope>
    <source>
        <strain evidence="6 7">3975 RP4</strain>
    </source>
</reference>
<evidence type="ECO:0000256" key="4">
    <source>
        <dbReference type="SAM" id="MobiDB-lite"/>
    </source>
</evidence>
<dbReference type="PATRIC" id="fig|1339352.3.peg.479"/>
<feature type="repeat" description="TPR" evidence="3">
    <location>
        <begin position="261"/>
        <end position="294"/>
    </location>
</feature>
<dbReference type="AlphaFoldDB" id="A0A069SNA5"/>
<name>A0A069SNA5_PHOVU</name>
<dbReference type="PANTHER" id="PTHR44858:SF1">
    <property type="entry name" value="UDP-N-ACETYLGLUCOSAMINE--PEPTIDE N-ACETYLGLUCOSAMINYLTRANSFERASE SPINDLY-RELATED"/>
    <property type="match status" value="1"/>
</dbReference>
<gene>
    <name evidence="6" type="ORF">M099_0489</name>
</gene>
<dbReference type="EMBL" id="JNHM01000005">
    <property type="protein sequence ID" value="KDS56418.1"/>
    <property type="molecule type" value="Genomic_DNA"/>
</dbReference>
<keyword evidence="2 3" id="KW-0802">TPR repeat</keyword>
<sequence length="669" mass="77260">MIKRILYTLLIMFPVVASAQINTDRVMAIGRNALYFEDYVLSIQYFNQVINAKPYLSDPYFYRGLAKINLDDFQGAESDCSEAIERNPFVVSAYQVRGLARIQQNNFAGAIEDYTKALEFDPENIGVWHNMALCRIRQEDYKGAKNDLDKLIAISPRYTKAYLMRGEVDLKQKDTLAAEKDFGKAIEIDRYDADTWASRAILRLQQQRYKDAEADFDHAIRLSTRNSGVYINRALARYHQNNLRGAMSDYDIALDIDPNNFIGHYNRGLLRAQVGDDNRAIQDFNFVIEMEPDNMMAIFNRGLLLDQTGDYKGAIKDYSTVINEYPNFLLGYQYRAQARRKIGDVKGADADEFKVLKAQLDKQNGVDPNKQTADNTENNKTRKKSDKNMNNYRKIVVADNEEGEEKYKSDYRGRVQDKNVNIVPQPMFVLTYYEKHDDVKRQGNYYKFIETLNNQKVLPGRLIITNEEAPLTEEQATKHFASIDEQTAAIVADPNDVNKRFARSLDFYLVQDFASAIEDLNQAIIIEDHFFPVYFNRALIRYKQLEYQKMEKEYDLKAGPGEKSAVKAADYEMVKRDLDKVIELAPDFVYAYYNRGNVLSILKDYRAAIVDYDRAIQLDPKFADAYFNRGLTHIFLGNNRQGIQDLSKAGELGLFSAYNIIKRFTERKE</sequence>
<feature type="region of interest" description="Disordered" evidence="4">
    <location>
        <begin position="360"/>
        <end position="391"/>
    </location>
</feature>
<evidence type="ECO:0000256" key="3">
    <source>
        <dbReference type="PROSITE-ProRule" id="PRU00339"/>
    </source>
</evidence>
<dbReference type="PROSITE" id="PS50293">
    <property type="entry name" value="TPR_REGION"/>
    <property type="match status" value="1"/>
</dbReference>
<feature type="signal peptide" evidence="5">
    <location>
        <begin position="1"/>
        <end position="19"/>
    </location>
</feature>
<accession>A0A069SNA5</accession>
<keyword evidence="5" id="KW-0732">Signal</keyword>
<dbReference type="PANTHER" id="PTHR44858">
    <property type="entry name" value="TETRATRICOPEPTIDE REPEAT PROTEIN 6"/>
    <property type="match status" value="1"/>
</dbReference>
<dbReference type="InterPro" id="IPR011990">
    <property type="entry name" value="TPR-like_helical_dom_sf"/>
</dbReference>
<feature type="compositionally biased region" description="Polar residues" evidence="4">
    <location>
        <begin position="369"/>
        <end position="378"/>
    </location>
</feature>
<dbReference type="RefSeq" id="WP_032952369.1">
    <property type="nucleotide sequence ID" value="NZ_JNHM01000005.1"/>
</dbReference>